<dbReference type="GO" id="GO:0005829">
    <property type="term" value="C:cytosol"/>
    <property type="evidence" value="ECO:0007669"/>
    <property type="project" value="TreeGrafter"/>
</dbReference>
<evidence type="ECO:0000256" key="10">
    <source>
        <dbReference type="ARBA" id="ARBA00075110"/>
    </source>
</evidence>
<dbReference type="EMBL" id="NBWU01000001">
    <property type="protein sequence ID" value="PCE66740.1"/>
    <property type="molecule type" value="Genomic_DNA"/>
</dbReference>
<dbReference type="GO" id="GO:0004792">
    <property type="term" value="F:thiosulfate-cyanide sulfurtransferase activity"/>
    <property type="evidence" value="ECO:0007669"/>
    <property type="project" value="TreeGrafter"/>
</dbReference>
<evidence type="ECO:0000256" key="7">
    <source>
        <dbReference type="ARBA" id="ARBA00063809"/>
    </source>
</evidence>
<dbReference type="GO" id="GO:0061605">
    <property type="term" value="F:molybdopterin-synthase adenylyltransferase activity"/>
    <property type="evidence" value="ECO:0007669"/>
    <property type="project" value="UniProtKB-EC"/>
</dbReference>
<dbReference type="Gene3D" id="3.40.250.10">
    <property type="entry name" value="Rhodanese-like domain"/>
    <property type="match status" value="1"/>
</dbReference>
<dbReference type="SMART" id="SM00450">
    <property type="entry name" value="RHOD"/>
    <property type="match status" value="1"/>
</dbReference>
<feature type="domain" description="Rhodanese" evidence="13">
    <location>
        <begin position="272"/>
        <end position="360"/>
    </location>
</feature>
<protein>
    <recommendedName>
        <fullName evidence="9">Molybdopterin-synthase adenylyltransferase</fullName>
        <ecNumber evidence="8">2.7.7.80</ecNumber>
    </recommendedName>
    <alternativeName>
        <fullName evidence="12">MoaD protein adenylase</fullName>
    </alternativeName>
    <alternativeName>
        <fullName evidence="10">Molybdopterin-converting factor subunit 1 adenylase</fullName>
    </alternativeName>
    <alternativeName>
        <fullName evidence="11">Sulfur carrier protein MoaD adenylyltransferase</fullName>
    </alternativeName>
</protein>
<dbReference type="SUPFAM" id="SSF69572">
    <property type="entry name" value="Activating enzymes of the ubiquitin-like proteins"/>
    <property type="match status" value="1"/>
</dbReference>
<dbReference type="PROSITE" id="PS50206">
    <property type="entry name" value="RHODANESE_3"/>
    <property type="match status" value="1"/>
</dbReference>
<organism evidence="14 15">
    <name type="scientific">Sediminicola luteus</name>
    <dbReference type="NCBI Taxonomy" id="319238"/>
    <lineage>
        <taxon>Bacteria</taxon>
        <taxon>Pseudomonadati</taxon>
        <taxon>Bacteroidota</taxon>
        <taxon>Flavobacteriia</taxon>
        <taxon>Flavobacteriales</taxon>
        <taxon>Flavobacteriaceae</taxon>
        <taxon>Sediminicola</taxon>
    </lineage>
</organism>
<dbReference type="Pfam" id="PF00899">
    <property type="entry name" value="ThiF"/>
    <property type="match status" value="1"/>
</dbReference>
<dbReference type="PANTHER" id="PTHR10953:SF102">
    <property type="entry name" value="ADENYLYLTRANSFERASE AND SULFURTRANSFERASE MOCS3"/>
    <property type="match status" value="1"/>
</dbReference>
<keyword evidence="2" id="KW-0808">Transferase</keyword>
<evidence type="ECO:0000256" key="12">
    <source>
        <dbReference type="ARBA" id="ARBA00078531"/>
    </source>
</evidence>
<dbReference type="Proteomes" id="UP000219559">
    <property type="component" value="Unassembled WGS sequence"/>
</dbReference>
<comment type="subunit">
    <text evidence="7">Homodimer. Forms a stable heterotetrameric complex of 2 MoeB and 2 MoaD during adenylation of MoaD.</text>
</comment>
<dbReference type="PANTHER" id="PTHR10953">
    <property type="entry name" value="UBIQUITIN-ACTIVATING ENZYME E1"/>
    <property type="match status" value="1"/>
</dbReference>
<dbReference type="EC" id="2.7.7.80" evidence="8"/>
<accession>A0A2A4GFH9</accession>
<evidence type="ECO:0000256" key="9">
    <source>
        <dbReference type="ARBA" id="ARBA00073635"/>
    </source>
</evidence>
<evidence type="ECO:0000256" key="4">
    <source>
        <dbReference type="ARBA" id="ARBA00022840"/>
    </source>
</evidence>
<gene>
    <name evidence="14" type="ORF">B7P33_00500</name>
</gene>
<comment type="similarity">
    <text evidence="1">Belongs to the HesA/MoeB/ThiF family.</text>
</comment>
<evidence type="ECO:0000256" key="2">
    <source>
        <dbReference type="ARBA" id="ARBA00022679"/>
    </source>
</evidence>
<keyword evidence="3" id="KW-0547">Nucleotide-binding</keyword>
<dbReference type="GO" id="GO:0008641">
    <property type="term" value="F:ubiquitin-like modifier activating enzyme activity"/>
    <property type="evidence" value="ECO:0007669"/>
    <property type="project" value="InterPro"/>
</dbReference>
<comment type="caution">
    <text evidence="14">The sequence shown here is derived from an EMBL/GenBank/DDBJ whole genome shotgun (WGS) entry which is preliminary data.</text>
</comment>
<evidence type="ECO:0000256" key="6">
    <source>
        <dbReference type="ARBA" id="ARBA00055169"/>
    </source>
</evidence>
<dbReference type="InterPro" id="IPR035985">
    <property type="entry name" value="Ubiquitin-activating_enz"/>
</dbReference>
<dbReference type="InterPro" id="IPR000594">
    <property type="entry name" value="ThiF_NAD_FAD-bd"/>
</dbReference>
<evidence type="ECO:0000256" key="5">
    <source>
        <dbReference type="ARBA" id="ARBA00052218"/>
    </source>
</evidence>
<evidence type="ECO:0000256" key="3">
    <source>
        <dbReference type="ARBA" id="ARBA00022741"/>
    </source>
</evidence>
<dbReference type="InterPro" id="IPR045886">
    <property type="entry name" value="ThiF/MoeB/HesA"/>
</dbReference>
<proteinExistence type="inferred from homology"/>
<name>A0A2A4GFH9_9FLAO</name>
<keyword evidence="15" id="KW-1185">Reference proteome</keyword>
<dbReference type="FunFam" id="3.40.50.720:FF:000033">
    <property type="entry name" value="Adenylyltransferase and sulfurtransferase MOCS3"/>
    <property type="match status" value="1"/>
</dbReference>
<sequence length="364" mass="39783">MERYDRHIRLPEIGTTGQQKLGEAKVLVIGAGGLGCPVLQYLAAAGIGTLGIIDFDTVALSNLQRQVLFSTADVGKNKAICAQKRLADLNPDIEIQAYPYRLEPSNIKSLFEDYDLIVDGSDNFETRYWVNDACVLSNTPLVHGAIYKFEGQLTVFNHKNGPSYRCLFPDSPKTGSVPSCNEIGVLGVLPGIIGSLMANEVLKICLELGNPLSGTLLHMDTLGNQSQKINFKRNPAAIEKVLQAGWEGLQPHALQASCDTSLNQIGISEVDQLEGPLFLDVRESHEQPKIEVFEGMDIPLGKLENSLDQLPKNRDIVCFCQAGIRAQKAAALLQSKGFQEVYALKEGAPEILTYYKSQTPKGHC</sequence>
<dbReference type="AlphaFoldDB" id="A0A2A4GFH9"/>
<dbReference type="InterPro" id="IPR036873">
    <property type="entry name" value="Rhodanese-like_dom_sf"/>
</dbReference>
<dbReference type="InterPro" id="IPR001763">
    <property type="entry name" value="Rhodanese-like_dom"/>
</dbReference>
<comment type="catalytic activity">
    <reaction evidence="5">
        <text>[molybdopterin-synthase sulfur-carrier protein]-C-terminal Gly-Gly + ATP + H(+) = [molybdopterin-synthase sulfur-carrier protein]-C-terminal Gly-Gly-AMP + diphosphate</text>
        <dbReference type="Rhea" id="RHEA:43616"/>
        <dbReference type="Rhea" id="RHEA-COMP:12159"/>
        <dbReference type="Rhea" id="RHEA-COMP:12202"/>
        <dbReference type="ChEBI" id="CHEBI:15378"/>
        <dbReference type="ChEBI" id="CHEBI:30616"/>
        <dbReference type="ChEBI" id="CHEBI:33019"/>
        <dbReference type="ChEBI" id="CHEBI:90618"/>
        <dbReference type="ChEBI" id="CHEBI:90778"/>
        <dbReference type="EC" id="2.7.7.80"/>
    </reaction>
</comment>
<evidence type="ECO:0000313" key="15">
    <source>
        <dbReference type="Proteomes" id="UP000219559"/>
    </source>
</evidence>
<dbReference type="OrthoDB" id="9804286at2"/>
<evidence type="ECO:0000256" key="1">
    <source>
        <dbReference type="ARBA" id="ARBA00009919"/>
    </source>
</evidence>
<evidence type="ECO:0000259" key="13">
    <source>
        <dbReference type="PROSITE" id="PS50206"/>
    </source>
</evidence>
<dbReference type="NCBIfam" id="NF004281">
    <property type="entry name" value="PRK05690.1"/>
    <property type="match status" value="1"/>
</dbReference>
<dbReference type="Gene3D" id="3.40.50.720">
    <property type="entry name" value="NAD(P)-binding Rossmann-like Domain"/>
    <property type="match status" value="1"/>
</dbReference>
<dbReference type="CDD" id="cd00158">
    <property type="entry name" value="RHOD"/>
    <property type="match status" value="1"/>
</dbReference>
<dbReference type="GO" id="GO:0005524">
    <property type="term" value="F:ATP binding"/>
    <property type="evidence" value="ECO:0007669"/>
    <property type="project" value="UniProtKB-KW"/>
</dbReference>
<evidence type="ECO:0000313" key="14">
    <source>
        <dbReference type="EMBL" id="PCE66740.1"/>
    </source>
</evidence>
<evidence type="ECO:0000256" key="11">
    <source>
        <dbReference type="ARBA" id="ARBA00075328"/>
    </source>
</evidence>
<comment type="function">
    <text evidence="6">Catalyzes the adenylation by ATP of the carboxyl group of the C-terminal glycine of sulfur carrier protein MoaD.</text>
</comment>
<dbReference type="GO" id="GO:0008146">
    <property type="term" value="F:sulfotransferase activity"/>
    <property type="evidence" value="ECO:0007669"/>
    <property type="project" value="TreeGrafter"/>
</dbReference>
<dbReference type="CDD" id="cd00757">
    <property type="entry name" value="ThiF_MoeB_HesA_family"/>
    <property type="match status" value="1"/>
</dbReference>
<evidence type="ECO:0000256" key="8">
    <source>
        <dbReference type="ARBA" id="ARBA00066884"/>
    </source>
</evidence>
<reference evidence="14 15" key="1">
    <citation type="submission" date="2017-04" db="EMBL/GenBank/DDBJ databases">
        <title>A new member of the family Flavobacteriaceae isolated from ascidians.</title>
        <authorList>
            <person name="Chen L."/>
        </authorList>
    </citation>
    <scope>NUCLEOTIDE SEQUENCE [LARGE SCALE GENOMIC DNA]</scope>
    <source>
        <strain evidence="14 15">HQA918</strain>
    </source>
</reference>
<dbReference type="Pfam" id="PF00581">
    <property type="entry name" value="Rhodanese"/>
    <property type="match status" value="1"/>
</dbReference>
<keyword evidence="4" id="KW-0067">ATP-binding</keyword>